<dbReference type="eggNOG" id="COG1664">
    <property type="taxonomic scope" value="Bacteria"/>
</dbReference>
<dbReference type="STRING" id="862908.BMS_1297"/>
<sequence length="118" mass="12696">MDNLISIEEQEFTLIGKKTRLSGVFNFNGLTHIAGTIEGDLNIKDKSLLTIEESSEIEGKINCADLKIFGKVKGEIHSSGKVEIFPSGIIQGLIKSQNLVIHPGAIINIDGHTTGTGH</sequence>
<dbReference type="KEGG" id="bmx:BMS_1297"/>
<dbReference type="HOGENOM" id="CLU_072799_4_3_7"/>
<dbReference type="PANTHER" id="PTHR35024:SF4">
    <property type="entry name" value="POLYMER-FORMING CYTOSKELETAL PROTEIN"/>
    <property type="match status" value="1"/>
</dbReference>
<dbReference type="AlphaFoldDB" id="E1WZI3"/>
<dbReference type="Proteomes" id="UP000008963">
    <property type="component" value="Chromosome"/>
</dbReference>
<gene>
    <name evidence="2" type="ordered locus">BMS_1297</name>
</gene>
<dbReference type="OrthoDB" id="5294590at2"/>
<protein>
    <recommendedName>
        <fullName evidence="4">Cell shape determination protein CcmA</fullName>
    </recommendedName>
</protein>
<evidence type="ECO:0000256" key="1">
    <source>
        <dbReference type="ARBA" id="ARBA00044755"/>
    </source>
</evidence>
<dbReference type="PANTHER" id="PTHR35024">
    <property type="entry name" value="HYPOTHETICAL CYTOSOLIC PROTEIN"/>
    <property type="match status" value="1"/>
</dbReference>
<accession>E1WZI3</accession>
<keyword evidence="3" id="KW-1185">Reference proteome</keyword>
<proteinExistence type="inferred from homology"/>
<dbReference type="PATRIC" id="fig|862908.3.peg.1234"/>
<organism evidence="2 3">
    <name type="scientific">Halobacteriovorax marinus (strain ATCC BAA-682 / DSM 15412 / SJ)</name>
    <name type="common">Bacteriovorax marinus</name>
    <dbReference type="NCBI Taxonomy" id="862908"/>
    <lineage>
        <taxon>Bacteria</taxon>
        <taxon>Pseudomonadati</taxon>
        <taxon>Bdellovibrionota</taxon>
        <taxon>Bacteriovoracia</taxon>
        <taxon>Bacteriovoracales</taxon>
        <taxon>Halobacteriovoraceae</taxon>
        <taxon>Halobacteriovorax</taxon>
    </lineage>
</organism>
<dbReference type="RefSeq" id="WP_014243953.1">
    <property type="nucleotide sequence ID" value="NC_016620.1"/>
</dbReference>
<dbReference type="InterPro" id="IPR007607">
    <property type="entry name" value="BacA/B"/>
</dbReference>
<evidence type="ECO:0000313" key="3">
    <source>
        <dbReference type="Proteomes" id="UP000008963"/>
    </source>
</evidence>
<dbReference type="Pfam" id="PF04519">
    <property type="entry name" value="Bactofilin"/>
    <property type="match status" value="1"/>
</dbReference>
<evidence type="ECO:0000313" key="2">
    <source>
        <dbReference type="EMBL" id="CBW26169.1"/>
    </source>
</evidence>
<dbReference type="EMBL" id="FQ312005">
    <property type="protein sequence ID" value="CBW26169.1"/>
    <property type="molecule type" value="Genomic_DNA"/>
</dbReference>
<comment type="similarity">
    <text evidence="1">Belongs to the bactofilin family.</text>
</comment>
<name>E1WZI3_HALMS</name>
<reference evidence="3" key="1">
    <citation type="journal article" date="2013" name="ISME J.">
        <title>A small predatory core genome in the divergent marine Bacteriovorax marinus SJ and the terrestrial Bdellovibrio bacteriovorus.</title>
        <authorList>
            <person name="Crossman L.C."/>
            <person name="Chen H."/>
            <person name="Cerdeno-Tarraga A.M."/>
            <person name="Brooks K."/>
            <person name="Quail M.A."/>
            <person name="Pineiro S.A."/>
            <person name="Hobley L."/>
            <person name="Sockett R.E."/>
            <person name="Bentley S.D."/>
            <person name="Parkhill J."/>
            <person name="Williams H.N."/>
            <person name="Stine O.C."/>
        </authorList>
    </citation>
    <scope>NUCLEOTIDE SEQUENCE [LARGE SCALE GENOMIC DNA]</scope>
    <source>
        <strain evidence="3">ATCC BAA-682 / DSM 15412 / SJ</strain>
    </source>
</reference>
<evidence type="ECO:0008006" key="4">
    <source>
        <dbReference type="Google" id="ProtNLM"/>
    </source>
</evidence>